<evidence type="ECO:0000256" key="2">
    <source>
        <dbReference type="ARBA" id="ARBA00004236"/>
    </source>
</evidence>
<keyword evidence="10" id="KW-0573">Peptidoglycan synthesis</keyword>
<dbReference type="SUPFAM" id="SSF56519">
    <property type="entry name" value="Penicillin binding protein dimerisation domain"/>
    <property type="match status" value="1"/>
</dbReference>
<evidence type="ECO:0000256" key="3">
    <source>
        <dbReference type="ARBA" id="ARBA00022475"/>
    </source>
</evidence>
<keyword evidence="9" id="KW-0133">Cell shape</keyword>
<dbReference type="PANTHER" id="PTHR30627:SF2">
    <property type="entry name" value="PEPTIDOGLYCAN D,D-TRANSPEPTIDASE MRDA"/>
    <property type="match status" value="1"/>
</dbReference>
<evidence type="ECO:0000256" key="1">
    <source>
        <dbReference type="ARBA" id="ARBA00004167"/>
    </source>
</evidence>
<keyword evidence="11 14" id="KW-1133">Transmembrane helix</keyword>
<evidence type="ECO:0000259" key="16">
    <source>
        <dbReference type="Pfam" id="PF03717"/>
    </source>
</evidence>
<protein>
    <submittedName>
        <fullName evidence="17">Penicillin-binding protein 2</fullName>
    </submittedName>
</protein>
<accession>A0A2U8FF52</accession>
<keyword evidence="8" id="KW-0378">Hydrolase</keyword>
<dbReference type="GO" id="GO:0071555">
    <property type="term" value="P:cell wall organization"/>
    <property type="evidence" value="ECO:0007669"/>
    <property type="project" value="UniProtKB-KW"/>
</dbReference>
<evidence type="ECO:0000256" key="11">
    <source>
        <dbReference type="ARBA" id="ARBA00022989"/>
    </source>
</evidence>
<keyword evidence="13" id="KW-0961">Cell wall biogenesis/degradation</keyword>
<dbReference type="GO" id="GO:0009252">
    <property type="term" value="P:peptidoglycan biosynthetic process"/>
    <property type="evidence" value="ECO:0007669"/>
    <property type="project" value="UniProtKB-KW"/>
</dbReference>
<evidence type="ECO:0000259" key="15">
    <source>
        <dbReference type="Pfam" id="PF00905"/>
    </source>
</evidence>
<evidence type="ECO:0000256" key="10">
    <source>
        <dbReference type="ARBA" id="ARBA00022984"/>
    </source>
</evidence>
<keyword evidence="7 14" id="KW-0812">Transmembrane</keyword>
<evidence type="ECO:0000256" key="5">
    <source>
        <dbReference type="ARBA" id="ARBA00022645"/>
    </source>
</evidence>
<gene>
    <name evidence="17" type="primary">mrdA</name>
    <name evidence="17" type="ORF">CDV25_09220</name>
</gene>
<evidence type="ECO:0000313" key="17">
    <source>
        <dbReference type="EMBL" id="AWI34921.1"/>
    </source>
</evidence>
<evidence type="ECO:0000256" key="8">
    <source>
        <dbReference type="ARBA" id="ARBA00022801"/>
    </source>
</evidence>
<dbReference type="Gene3D" id="3.90.1310.10">
    <property type="entry name" value="Penicillin-binding protein 2a (Domain 2)"/>
    <property type="match status" value="1"/>
</dbReference>
<dbReference type="PANTHER" id="PTHR30627">
    <property type="entry name" value="PEPTIDOGLYCAN D,D-TRANSPEPTIDASE"/>
    <property type="match status" value="1"/>
</dbReference>
<evidence type="ECO:0000256" key="14">
    <source>
        <dbReference type="SAM" id="Phobius"/>
    </source>
</evidence>
<feature type="domain" description="Penicillin-binding protein dimerisation" evidence="16">
    <location>
        <begin position="48"/>
        <end position="222"/>
    </location>
</feature>
<dbReference type="RefSeq" id="WP_108911690.1">
    <property type="nucleotide sequence ID" value="NZ_CP021886.1"/>
</dbReference>
<dbReference type="GO" id="GO:0009002">
    <property type="term" value="F:serine-type D-Ala-D-Ala carboxypeptidase activity"/>
    <property type="evidence" value="ECO:0007669"/>
    <property type="project" value="InterPro"/>
</dbReference>
<keyword evidence="6" id="KW-0645">Protease</keyword>
<dbReference type="GO" id="GO:0008658">
    <property type="term" value="F:penicillin binding"/>
    <property type="evidence" value="ECO:0007669"/>
    <property type="project" value="InterPro"/>
</dbReference>
<organism evidence="17 18">
    <name type="scientific">Helicobacter apodemus</name>
    <dbReference type="NCBI Taxonomy" id="135569"/>
    <lineage>
        <taxon>Bacteria</taxon>
        <taxon>Pseudomonadati</taxon>
        <taxon>Campylobacterota</taxon>
        <taxon>Epsilonproteobacteria</taxon>
        <taxon>Campylobacterales</taxon>
        <taxon>Helicobacteraceae</taxon>
        <taxon>Helicobacter</taxon>
    </lineage>
</organism>
<feature type="transmembrane region" description="Helical" evidence="14">
    <location>
        <begin position="6"/>
        <end position="24"/>
    </location>
</feature>
<evidence type="ECO:0000256" key="13">
    <source>
        <dbReference type="ARBA" id="ARBA00023316"/>
    </source>
</evidence>
<dbReference type="InterPro" id="IPR012338">
    <property type="entry name" value="Beta-lactam/transpept-like"/>
</dbReference>
<dbReference type="GO" id="GO:0005886">
    <property type="term" value="C:plasma membrane"/>
    <property type="evidence" value="ECO:0007669"/>
    <property type="project" value="UniProtKB-SubCell"/>
</dbReference>
<reference evidence="17 18" key="1">
    <citation type="submission" date="2017-06" db="EMBL/GenBank/DDBJ databases">
        <title>Complete genome of Helicobacter apodemus.</title>
        <authorList>
            <person name="Cho S."/>
        </authorList>
    </citation>
    <scope>NUCLEOTIDE SEQUENCE [LARGE SCALE GENOMIC DNA]</scope>
    <source>
        <strain evidence="18">SNUVETPUB-15-01</strain>
    </source>
</reference>
<evidence type="ECO:0000256" key="12">
    <source>
        <dbReference type="ARBA" id="ARBA00023136"/>
    </source>
</evidence>
<evidence type="ECO:0000256" key="7">
    <source>
        <dbReference type="ARBA" id="ARBA00022692"/>
    </source>
</evidence>
<keyword evidence="12 14" id="KW-0472">Membrane</keyword>
<dbReference type="GO" id="GO:0006508">
    <property type="term" value="P:proteolysis"/>
    <property type="evidence" value="ECO:0007669"/>
    <property type="project" value="UniProtKB-KW"/>
</dbReference>
<dbReference type="SUPFAM" id="SSF56601">
    <property type="entry name" value="beta-lactamase/transpeptidase-like"/>
    <property type="match status" value="1"/>
</dbReference>
<dbReference type="Gene3D" id="3.30.1390.30">
    <property type="entry name" value="Penicillin-binding protein 2a, domain 3"/>
    <property type="match status" value="1"/>
</dbReference>
<evidence type="ECO:0000256" key="4">
    <source>
        <dbReference type="ARBA" id="ARBA00022519"/>
    </source>
</evidence>
<dbReference type="GO" id="GO:0008360">
    <property type="term" value="P:regulation of cell shape"/>
    <property type="evidence" value="ECO:0007669"/>
    <property type="project" value="UniProtKB-KW"/>
</dbReference>
<dbReference type="InterPro" id="IPR050515">
    <property type="entry name" value="Beta-lactam/transpept"/>
</dbReference>
<dbReference type="InterPro" id="IPR001460">
    <property type="entry name" value="PCN-bd_Tpept"/>
</dbReference>
<dbReference type="FunFam" id="3.40.710.10:FF:000024">
    <property type="entry name" value="Penicillin-binding protein 2"/>
    <property type="match status" value="1"/>
</dbReference>
<dbReference type="InterPro" id="IPR017790">
    <property type="entry name" value="Penicillin-binding_protein_2"/>
</dbReference>
<dbReference type="EMBL" id="CP021886">
    <property type="protein sequence ID" value="AWI34921.1"/>
    <property type="molecule type" value="Genomic_DNA"/>
</dbReference>
<comment type="subcellular location">
    <subcellularLocation>
        <location evidence="2">Cell membrane</location>
    </subcellularLocation>
    <subcellularLocation>
        <location evidence="1">Membrane</location>
        <topology evidence="1">Single-pass membrane protein</topology>
    </subcellularLocation>
</comment>
<dbReference type="Pfam" id="PF03717">
    <property type="entry name" value="PBP_dimer"/>
    <property type="match status" value="1"/>
</dbReference>
<feature type="domain" description="Penicillin-binding protein transpeptidase" evidence="15">
    <location>
        <begin position="255"/>
        <end position="587"/>
    </location>
</feature>
<keyword evidence="4" id="KW-0997">Cell inner membrane</keyword>
<dbReference type="AlphaFoldDB" id="A0A2U8FF52"/>
<dbReference type="Proteomes" id="UP000244890">
    <property type="component" value="Chromosome"/>
</dbReference>
<evidence type="ECO:0000256" key="9">
    <source>
        <dbReference type="ARBA" id="ARBA00022960"/>
    </source>
</evidence>
<dbReference type="KEGG" id="had:CDV25_09220"/>
<name>A0A2U8FF52_9HELI</name>
<dbReference type="GO" id="GO:0071972">
    <property type="term" value="F:peptidoglycan L,D-transpeptidase activity"/>
    <property type="evidence" value="ECO:0007669"/>
    <property type="project" value="TreeGrafter"/>
</dbReference>
<sequence length="611" mass="68850">MNNRIIIVFAVFLVFWIVLLIKIFNVSVLSYKFYEEKAINNTLREDPIIPTRGQISDCNGIPLATNTVGFMISLPPRLSLRSQSKILEEEIERILPFFPQYTKEKLISNYKKGDSPYNHDYIPIINFVEHDVILKYYPELSQSEILRIIPFAKRYYPNLTSASHVIGYVSNANNQDIQKQPIAKYTNIIGKEGLEKQYDTYLQGEIGSRIVKVTALNKEVEVVSYKEAIENRDLTTTLDIRVQKEMDKIFEGQNGAAIIMNAHNGEILAAGSYPEYNLNHFIGGISHENWNALRDSPYKPLINKFINGLYPPGSVIKMGMGLAFLEYAQIDETTEIKTPPFIELGGRKFRDWKKDGHGSSDLFKAIKRSVDVYFYILSQRTDFQNIANVLRQMGLGQKTGVDLPNEFVGIVPSPKIKKERYKQDWYTGDSIVSSIGQGFFLATPLQIANYTALIASGKLPTPHFVSQMGENIITIPPKDTLTNFQKSKLPILREGMRQVCSEVGGTAYLATQESKAYLACKTGTAQVIKISQTDQERLKESELDYFHRSQAWITGFLPANNPQYVITIMVEHGGSGSGTAGPILAKLSNVLVDLGYVPNKQNSFMKDTTND</sequence>
<dbReference type="OrthoDB" id="9766847at2"/>
<proteinExistence type="predicted"/>
<keyword evidence="3" id="KW-1003">Cell membrane</keyword>
<keyword evidence="5" id="KW-0121">Carboxypeptidase</keyword>
<dbReference type="InterPro" id="IPR005311">
    <property type="entry name" value="PBP_dimer"/>
</dbReference>
<dbReference type="InterPro" id="IPR036138">
    <property type="entry name" value="PBP_dimer_sf"/>
</dbReference>
<dbReference type="NCBIfam" id="TIGR03423">
    <property type="entry name" value="pbp2_mrdA"/>
    <property type="match status" value="1"/>
</dbReference>
<dbReference type="Gene3D" id="3.40.710.10">
    <property type="entry name" value="DD-peptidase/beta-lactamase superfamily"/>
    <property type="match status" value="1"/>
</dbReference>
<dbReference type="Pfam" id="PF00905">
    <property type="entry name" value="Transpeptidase"/>
    <property type="match status" value="1"/>
</dbReference>
<evidence type="ECO:0000313" key="18">
    <source>
        <dbReference type="Proteomes" id="UP000244890"/>
    </source>
</evidence>
<evidence type="ECO:0000256" key="6">
    <source>
        <dbReference type="ARBA" id="ARBA00022670"/>
    </source>
</evidence>